<dbReference type="SMART" id="SM00360">
    <property type="entry name" value="RRM"/>
    <property type="match status" value="2"/>
</dbReference>
<gene>
    <name evidence="12" type="ORF">MAM1_0071c04179</name>
</gene>
<dbReference type="EMBL" id="DF836360">
    <property type="protein sequence ID" value="GAN04715.1"/>
    <property type="molecule type" value="Genomic_DNA"/>
</dbReference>
<keyword evidence="1 7" id="KW-0479">Metal-binding</keyword>
<keyword evidence="2 7" id="KW-0863">Zinc-finger</keyword>
<dbReference type="GO" id="GO:0005634">
    <property type="term" value="C:nucleus"/>
    <property type="evidence" value="ECO:0007669"/>
    <property type="project" value="TreeGrafter"/>
</dbReference>
<evidence type="ECO:0000313" key="13">
    <source>
        <dbReference type="Proteomes" id="UP000053815"/>
    </source>
</evidence>
<evidence type="ECO:0000256" key="8">
    <source>
        <dbReference type="SAM" id="Coils"/>
    </source>
</evidence>
<keyword evidence="3 7" id="KW-0862">Zinc</keyword>
<evidence type="ECO:0000256" key="1">
    <source>
        <dbReference type="ARBA" id="ARBA00022723"/>
    </source>
</evidence>
<dbReference type="AlphaFoldDB" id="A0A0C9LUB1"/>
<evidence type="ECO:0000313" key="12">
    <source>
        <dbReference type="EMBL" id="GAN04715.1"/>
    </source>
</evidence>
<evidence type="ECO:0000256" key="7">
    <source>
        <dbReference type="PROSITE-ProRule" id="PRU00723"/>
    </source>
</evidence>
<dbReference type="GO" id="GO:0008270">
    <property type="term" value="F:zinc ion binding"/>
    <property type="evidence" value="ECO:0007669"/>
    <property type="project" value="UniProtKB-KW"/>
</dbReference>
<proteinExistence type="predicted"/>
<feature type="domain" description="RRM" evidence="10">
    <location>
        <begin position="626"/>
        <end position="694"/>
    </location>
</feature>
<accession>A0A0C9LUB1</accession>
<evidence type="ECO:0000256" key="2">
    <source>
        <dbReference type="ARBA" id="ARBA00022771"/>
    </source>
</evidence>
<evidence type="ECO:0000256" key="4">
    <source>
        <dbReference type="ARBA" id="ARBA00022884"/>
    </source>
</evidence>
<dbReference type="InterPro" id="IPR002483">
    <property type="entry name" value="PWI_dom"/>
</dbReference>
<dbReference type="GO" id="GO:0003723">
    <property type="term" value="F:RNA binding"/>
    <property type="evidence" value="ECO:0007669"/>
    <property type="project" value="UniProtKB-UniRule"/>
</dbReference>
<evidence type="ECO:0000259" key="11">
    <source>
        <dbReference type="PROSITE" id="PS50103"/>
    </source>
</evidence>
<dbReference type="PANTHER" id="PTHR14398">
    <property type="entry name" value="RNA RECOGNITION RRM/RNP DOMAIN"/>
    <property type="match status" value="1"/>
</dbReference>
<feature type="region of interest" description="Disordered" evidence="9">
    <location>
        <begin position="537"/>
        <end position="562"/>
    </location>
</feature>
<dbReference type="PROSITE" id="PS50102">
    <property type="entry name" value="RRM"/>
    <property type="match status" value="2"/>
</dbReference>
<dbReference type="PROSITE" id="PS50103">
    <property type="entry name" value="ZF_C3H1"/>
    <property type="match status" value="1"/>
</dbReference>
<feature type="compositionally biased region" description="Basic and acidic residues" evidence="9">
    <location>
        <begin position="126"/>
        <end position="142"/>
    </location>
</feature>
<dbReference type="SUPFAM" id="SSF90229">
    <property type="entry name" value="CCCH zinc finger"/>
    <property type="match status" value="1"/>
</dbReference>
<dbReference type="Proteomes" id="UP000053815">
    <property type="component" value="Unassembled WGS sequence"/>
</dbReference>
<evidence type="ECO:0000256" key="5">
    <source>
        <dbReference type="ARBA" id="ARBA00043866"/>
    </source>
</evidence>
<evidence type="ECO:0000256" key="3">
    <source>
        <dbReference type="ARBA" id="ARBA00022833"/>
    </source>
</evidence>
<evidence type="ECO:0000259" key="10">
    <source>
        <dbReference type="PROSITE" id="PS50102"/>
    </source>
</evidence>
<dbReference type="CDD" id="cd12257">
    <property type="entry name" value="RRM1_RBM26_like"/>
    <property type="match status" value="1"/>
</dbReference>
<feature type="compositionally biased region" description="Low complexity" evidence="9">
    <location>
        <begin position="82"/>
        <end position="97"/>
    </location>
</feature>
<dbReference type="Pfam" id="PF01480">
    <property type="entry name" value="PWI"/>
    <property type="match status" value="1"/>
</dbReference>
<organism evidence="12">
    <name type="scientific">Mucor ambiguus</name>
    <dbReference type="NCBI Taxonomy" id="91626"/>
    <lineage>
        <taxon>Eukaryota</taxon>
        <taxon>Fungi</taxon>
        <taxon>Fungi incertae sedis</taxon>
        <taxon>Mucoromycota</taxon>
        <taxon>Mucoromycotina</taxon>
        <taxon>Mucoromycetes</taxon>
        <taxon>Mucorales</taxon>
        <taxon>Mucorineae</taxon>
        <taxon>Mucoraceae</taxon>
        <taxon>Mucor</taxon>
    </lineage>
</organism>
<name>A0A0C9LUB1_9FUNG</name>
<keyword evidence="13" id="KW-1185">Reference proteome</keyword>
<feature type="zinc finger region" description="C3H1-type" evidence="7">
    <location>
        <begin position="197"/>
        <end position="225"/>
    </location>
</feature>
<evidence type="ECO:0000256" key="9">
    <source>
        <dbReference type="SAM" id="MobiDB-lite"/>
    </source>
</evidence>
<feature type="region of interest" description="Disordered" evidence="9">
    <location>
        <begin position="82"/>
        <end position="202"/>
    </location>
</feature>
<dbReference type="InterPro" id="IPR000571">
    <property type="entry name" value="Znf_CCCH"/>
</dbReference>
<dbReference type="Pfam" id="PF00642">
    <property type="entry name" value="zf-CCCH"/>
    <property type="match status" value="1"/>
</dbReference>
<keyword evidence="8" id="KW-0175">Coiled coil</keyword>
<dbReference type="Pfam" id="PF00076">
    <property type="entry name" value="RRM_1"/>
    <property type="match status" value="1"/>
</dbReference>
<dbReference type="SMART" id="SM00356">
    <property type="entry name" value="ZnF_C3H1"/>
    <property type="match status" value="1"/>
</dbReference>
<reference evidence="12" key="1">
    <citation type="submission" date="2014-09" db="EMBL/GenBank/DDBJ databases">
        <title>Draft genome sequence of an oleaginous Mucoromycotina fungus Mucor ambiguus NBRC6742.</title>
        <authorList>
            <person name="Takeda I."/>
            <person name="Yamane N."/>
            <person name="Morita T."/>
            <person name="Tamano K."/>
            <person name="Machida M."/>
            <person name="Baker S."/>
            <person name="Koike H."/>
        </authorList>
    </citation>
    <scope>NUCLEOTIDE SEQUENCE</scope>
    <source>
        <strain evidence="12">NBRC 6742</strain>
    </source>
</reference>
<dbReference type="InterPro" id="IPR000504">
    <property type="entry name" value="RRM_dom"/>
</dbReference>
<sequence>MANKQLPADLESFVSNEVATLCDADPVVLAQYIIALIGTGERNDALKTSLESKLNEFFDDQTIPFIDRLFAKMNEGNAADSSDSAAVAAAPLPSSTSNTNKERFTDFSDDEDDGDRNFKHRRQRSHSPEEQSRSYSKRRYDDDNGSSNNSKYQRYDDRRSNNPSGGYSASMYEQRGGSRGGSRGGMRGRGGSSMNRGQNKPQCRDYNEKGFCMRGDMCPFDHGMDRIIVDEGANGPFPAGPFPNNGMPPMGRGGPGQPPFFGMPGVPDAYDPERSGLMGGPDMGAAAFGGMMPPHGGPDMMNMMRGGMRGGRGRGGRGRGGNYGGYQRHQHQNMNPLNTTLNVEKIPTEFCQISTVNDFFAKFGTITNISVQPQAQKAIIQYSTRAEAEAAYNSPDAIFDNRFVKVYWSKEDPTAPFNADKSGAAGSAPGAPAAPKVNEPDPELVAARAAEIAKAREEKQKKHQEQMKHILEIQKKRETQLQQQIDEQKRLLAKLTNSASMTQTEKAELLKALKNIQSDIDTSKNAAANEAAQAKAATTFTSTEQQGAAADDDDVKQGEETTEDLKKKLARLEAEAANLGIHGSGFRGGRGGYYGARGRGGSSWARGGGRGGAMAPRAMTLDNRPTKIAVKDIPESTNDTELRQHFQQFGNVTLFEQKDKEALVQYAQRFEAEKAMAAGSHFPKGALQLDWFNQQTTTEG</sequence>
<protein>
    <submittedName>
        <fullName evidence="12">RNA-binding protein</fullName>
    </submittedName>
</protein>
<feature type="domain" description="RRM" evidence="10">
    <location>
        <begin position="339"/>
        <end position="411"/>
    </location>
</feature>
<feature type="domain" description="C3H1-type" evidence="11">
    <location>
        <begin position="197"/>
        <end position="225"/>
    </location>
</feature>
<feature type="region of interest" description="Disordered" evidence="9">
    <location>
        <begin position="417"/>
        <end position="440"/>
    </location>
</feature>
<dbReference type="PANTHER" id="PTHR14398:SF0">
    <property type="entry name" value="ZINC FINGER PROTEIN SWM"/>
    <property type="match status" value="1"/>
</dbReference>
<keyword evidence="4 6" id="KW-0694">RNA-binding</keyword>
<feature type="compositionally biased region" description="Low complexity" evidence="9">
    <location>
        <begin position="422"/>
        <end position="435"/>
    </location>
</feature>
<dbReference type="InterPro" id="IPR036855">
    <property type="entry name" value="Znf_CCCH_sf"/>
</dbReference>
<evidence type="ECO:0000256" key="6">
    <source>
        <dbReference type="PROSITE-ProRule" id="PRU00176"/>
    </source>
</evidence>
<dbReference type="STRING" id="91626.A0A0C9LUB1"/>
<dbReference type="InterPro" id="IPR045137">
    <property type="entry name" value="RBM26/27"/>
</dbReference>
<dbReference type="Gene3D" id="3.30.70.330">
    <property type="match status" value="2"/>
</dbReference>
<comment type="function">
    <text evidence="5">May be involved in the turnover of nuclear polyadenylated (pA+) RNA.</text>
</comment>
<dbReference type="SUPFAM" id="SSF54928">
    <property type="entry name" value="RNA-binding domain, RBD"/>
    <property type="match status" value="1"/>
</dbReference>
<feature type="compositionally biased region" description="Gly residues" evidence="9">
    <location>
        <begin position="177"/>
        <end position="191"/>
    </location>
</feature>
<dbReference type="OrthoDB" id="443401at2759"/>
<dbReference type="InterPro" id="IPR035979">
    <property type="entry name" value="RBD_domain_sf"/>
</dbReference>
<feature type="coiled-coil region" evidence="8">
    <location>
        <begin position="447"/>
        <end position="526"/>
    </location>
</feature>
<dbReference type="InterPro" id="IPR012677">
    <property type="entry name" value="Nucleotide-bd_a/b_plait_sf"/>
</dbReference>